<dbReference type="InterPro" id="IPR044726">
    <property type="entry name" value="ABCC_6TM_D2"/>
</dbReference>
<dbReference type="InterPro" id="IPR003593">
    <property type="entry name" value="AAA+_ATPase"/>
</dbReference>
<dbReference type="Pfam" id="PF00664">
    <property type="entry name" value="ABC_membrane"/>
    <property type="match status" value="2"/>
</dbReference>
<gene>
    <name evidence="15" type="ORF">HRG_01231</name>
</gene>
<feature type="domain" description="ABC transmembrane type-1" evidence="14">
    <location>
        <begin position="107"/>
        <end position="368"/>
    </location>
</feature>
<evidence type="ECO:0000256" key="3">
    <source>
        <dbReference type="ARBA" id="ARBA00022448"/>
    </source>
</evidence>
<keyword evidence="6" id="KW-0547">Nucleotide-binding</keyword>
<dbReference type="CDD" id="cd18580">
    <property type="entry name" value="ABC_6TM_ABCC_D2"/>
    <property type="match status" value="1"/>
</dbReference>
<dbReference type="PROSITE" id="PS50929">
    <property type="entry name" value="ABC_TM1F"/>
    <property type="match status" value="2"/>
</dbReference>
<dbReference type="PANTHER" id="PTHR24223">
    <property type="entry name" value="ATP-BINDING CASSETTE SUB-FAMILY C"/>
    <property type="match status" value="1"/>
</dbReference>
<feature type="domain" description="ABC transmembrane type-1" evidence="14">
    <location>
        <begin position="751"/>
        <end position="952"/>
    </location>
</feature>
<dbReference type="Gene3D" id="3.40.50.300">
    <property type="entry name" value="P-loop containing nucleotide triphosphate hydrolases"/>
    <property type="match status" value="2"/>
</dbReference>
<feature type="compositionally biased region" description="Polar residues" evidence="11">
    <location>
        <begin position="639"/>
        <end position="650"/>
    </location>
</feature>
<dbReference type="SUPFAM" id="SSF90123">
    <property type="entry name" value="ABC transporter transmembrane region"/>
    <property type="match status" value="2"/>
</dbReference>
<proteinExistence type="inferred from homology"/>
<feature type="transmembrane region" description="Helical" evidence="12">
    <location>
        <begin position="896"/>
        <end position="917"/>
    </location>
</feature>
<comment type="subcellular location">
    <subcellularLocation>
        <location evidence="1">Cell membrane</location>
        <topology evidence="1">Multi-pass membrane protein</topology>
    </subcellularLocation>
</comment>
<keyword evidence="7" id="KW-0067">ATP-binding</keyword>
<accession>A0A9P8N8B6</accession>
<evidence type="ECO:0000256" key="9">
    <source>
        <dbReference type="ARBA" id="ARBA00023136"/>
    </source>
</evidence>
<sequence>MDLRSAGPDNVMADDASSLGRESTSGFWGRSLFLWLNSTLLIGFRSIISVGDLQDLGPALSSTRLFAKFEPFWAKAWTANKSSPYCLPRACLRTLVRSFLAIVIPRLCHIGFKFAQPFLLQSIVNAIDKRNLSRDTVGGLVGATLLVYMGIAVTKAYYMHLTYRMIARLRGLLVSAIFNKTLKLKSSSADSVNESAAATLMSTDIDGIEKGLAVFHEIWASVIELALGIYALATIVGGASFLVVLPGIVTTAASIELARRMAPARVAWNERVQARVSVTSNVLAHIKGIKRTGLVPAVSEYIHGLRLVEVDFSKKLRVLLIVMHAIASFSTSITPIIVIAGGLFWTKFAGGLNAAQVFTTLSIIALVSKSAFLLLDERIDGRFMAGPRTGILPSDRCAVWFAEASIAVPDGAESILQRVNVELVQSSLTMVSGPVGSGKSTFSKAILGEVPLSEGAIYVKHGSMAYCGQSSWLRNVTLRDNIISQSAYDPYWYGTVLRACLLDEDMRQLADGDGSLAGSGGVNLSGGQGQRVALARAVYSRKPMLLLDDVFSALDGRTSQAVFSELLGCDGLLRKSGTTVIMTTHSQGAAAEHLALADNVLVLDGTGSVREQRHVNHDTGRQSLARDLENKDERRAEDSQSQVVSETSRASSTPPTSTVPPVPEEDRAERQCGDVTLYYFYIESIDKAPQIFVRIWLERDLENSRYFIGYAVLGVSTLACTSGMLTCVVPARFYLLKLVPKSAENLHHMPLDSVMDATLWFLTSTDSGTLLNRFSQDMTLVSQMLPMAFMEVAYLALSVLTDIGIIASGAKYASVIIPFFVVALYCLQKFYLRTSRQIRHLDLEAKSPLYTQLTETAAGLQHIRAFGWQSKVLAGSLRLLDYSQKPYYYMFCIQRWLALTLDMSILVIAGVLVTFALNTTTSQSAIGLALINVMTLSETLSQLINAWINLETSLGAIARLRTFLRNTPIEKDPLRGQDPRLPPGWPEHGKIEVGSMSAKYNPNEEASRPVLDGLSVIIEPGQKIGIIGRTGSGKSSLLASILGLLDYSGSVCIDGIDISQISRQQLRSRVTTLPQELVELAGTVRTNLEPLGRLKPTVAADDDAMEEALRRVGLWKHVASRGGLDTDLATLGLSHGQRQLLCLARAVVHNASTGSKVVLVDEATSNLDHETDVRMQAVLSEAFAGCTMLVVAHRLETIQDADVMLELDAGRLVGVTRKKKK</sequence>
<dbReference type="FunFam" id="3.40.50.300:FF:002145">
    <property type="entry name" value="ABC transporter (MsbA subfamily)"/>
    <property type="match status" value="1"/>
</dbReference>
<dbReference type="SMART" id="SM00382">
    <property type="entry name" value="AAA"/>
    <property type="match status" value="2"/>
</dbReference>
<evidence type="ECO:0000313" key="15">
    <source>
        <dbReference type="EMBL" id="KAH0968589.1"/>
    </source>
</evidence>
<organism evidence="15 16">
    <name type="scientific">Hirsutella rhossiliensis</name>
    <dbReference type="NCBI Taxonomy" id="111463"/>
    <lineage>
        <taxon>Eukaryota</taxon>
        <taxon>Fungi</taxon>
        <taxon>Dikarya</taxon>
        <taxon>Ascomycota</taxon>
        <taxon>Pezizomycotina</taxon>
        <taxon>Sordariomycetes</taxon>
        <taxon>Hypocreomycetidae</taxon>
        <taxon>Hypocreales</taxon>
        <taxon>Ophiocordycipitaceae</taxon>
        <taxon>Hirsutella</taxon>
    </lineage>
</organism>
<dbReference type="InterPro" id="IPR017871">
    <property type="entry name" value="ABC_transporter-like_CS"/>
</dbReference>
<dbReference type="InterPro" id="IPR003439">
    <property type="entry name" value="ABC_transporter-like_ATP-bd"/>
</dbReference>
<feature type="region of interest" description="Disordered" evidence="11">
    <location>
        <begin position="611"/>
        <end position="668"/>
    </location>
</feature>
<evidence type="ECO:0000256" key="6">
    <source>
        <dbReference type="ARBA" id="ARBA00022741"/>
    </source>
</evidence>
<dbReference type="GO" id="GO:0016887">
    <property type="term" value="F:ATP hydrolysis activity"/>
    <property type="evidence" value="ECO:0007669"/>
    <property type="project" value="InterPro"/>
</dbReference>
<dbReference type="CDD" id="cd03244">
    <property type="entry name" value="ABCC_MRP_domain2"/>
    <property type="match status" value="1"/>
</dbReference>
<evidence type="ECO:0000256" key="5">
    <source>
        <dbReference type="ARBA" id="ARBA00022692"/>
    </source>
</evidence>
<name>A0A9P8N8B6_9HYPO</name>
<feature type="transmembrane region" description="Helical" evidence="12">
    <location>
        <begin position="229"/>
        <end position="255"/>
    </location>
</feature>
<dbReference type="InterPro" id="IPR027417">
    <property type="entry name" value="P-loop_NTPase"/>
</dbReference>
<protein>
    <submittedName>
        <fullName evidence="15">ABC transporter domain-containing protein</fullName>
    </submittedName>
</protein>
<feature type="transmembrane region" description="Helical" evidence="12">
    <location>
        <begin position="318"/>
        <end position="345"/>
    </location>
</feature>
<dbReference type="GO" id="GO:0005524">
    <property type="term" value="F:ATP binding"/>
    <property type="evidence" value="ECO:0007669"/>
    <property type="project" value="UniProtKB-KW"/>
</dbReference>
<dbReference type="Gene3D" id="1.20.1560.10">
    <property type="entry name" value="ABC transporter type 1, transmembrane domain"/>
    <property type="match status" value="2"/>
</dbReference>
<evidence type="ECO:0000256" key="1">
    <source>
        <dbReference type="ARBA" id="ARBA00004651"/>
    </source>
</evidence>
<evidence type="ECO:0000313" key="16">
    <source>
        <dbReference type="Proteomes" id="UP000824596"/>
    </source>
</evidence>
<evidence type="ECO:0000256" key="2">
    <source>
        <dbReference type="ARBA" id="ARBA00009726"/>
    </source>
</evidence>
<dbReference type="GO" id="GO:0140359">
    <property type="term" value="F:ABC-type transporter activity"/>
    <property type="evidence" value="ECO:0007669"/>
    <property type="project" value="InterPro"/>
</dbReference>
<feature type="compositionally biased region" description="Basic and acidic residues" evidence="11">
    <location>
        <begin position="611"/>
        <end position="638"/>
    </location>
</feature>
<feature type="domain" description="ABC transporter" evidence="13">
    <location>
        <begin position="991"/>
        <end position="1221"/>
    </location>
</feature>
<evidence type="ECO:0000256" key="10">
    <source>
        <dbReference type="ARBA" id="ARBA00023180"/>
    </source>
</evidence>
<dbReference type="Proteomes" id="UP000824596">
    <property type="component" value="Unassembled WGS sequence"/>
</dbReference>
<dbReference type="SUPFAM" id="SSF52540">
    <property type="entry name" value="P-loop containing nucleoside triphosphate hydrolases"/>
    <property type="match status" value="2"/>
</dbReference>
<dbReference type="AlphaFoldDB" id="A0A9P8N8B6"/>
<dbReference type="GeneID" id="68350360"/>
<evidence type="ECO:0000256" key="11">
    <source>
        <dbReference type="SAM" id="MobiDB-lite"/>
    </source>
</evidence>
<dbReference type="Pfam" id="PF00005">
    <property type="entry name" value="ABC_tran"/>
    <property type="match status" value="2"/>
</dbReference>
<dbReference type="InterPro" id="IPR036640">
    <property type="entry name" value="ABC1_TM_sf"/>
</dbReference>
<dbReference type="PANTHER" id="PTHR24223:SF399">
    <property type="entry name" value="ABC TRANSPORTER ATNG"/>
    <property type="match status" value="1"/>
</dbReference>
<evidence type="ECO:0000256" key="8">
    <source>
        <dbReference type="ARBA" id="ARBA00022989"/>
    </source>
</evidence>
<dbReference type="GO" id="GO:0005886">
    <property type="term" value="C:plasma membrane"/>
    <property type="evidence" value="ECO:0007669"/>
    <property type="project" value="UniProtKB-SubCell"/>
</dbReference>
<keyword evidence="5 12" id="KW-0812">Transmembrane</keyword>
<keyword evidence="16" id="KW-1185">Reference proteome</keyword>
<keyword evidence="8 12" id="KW-1133">Transmembrane helix</keyword>
<feature type="transmembrane region" description="Helical" evidence="12">
    <location>
        <begin position="137"/>
        <end position="158"/>
    </location>
</feature>
<dbReference type="RefSeq" id="XP_044726102.1">
    <property type="nucleotide sequence ID" value="XM_044859702.1"/>
</dbReference>
<dbReference type="InterPro" id="IPR011527">
    <property type="entry name" value="ABC1_TM_dom"/>
</dbReference>
<evidence type="ECO:0000256" key="12">
    <source>
        <dbReference type="SAM" id="Phobius"/>
    </source>
</evidence>
<dbReference type="InterPro" id="IPR050173">
    <property type="entry name" value="ABC_transporter_C-like"/>
</dbReference>
<reference evidence="15" key="1">
    <citation type="submission" date="2021-09" db="EMBL/GenBank/DDBJ databases">
        <title>A high-quality genome of the endoparasitic fungus Hirsutella rhossiliensis with a comparison of Hirsutella genomes reveals transposable elements contributing to genome size variation.</title>
        <authorList>
            <person name="Lin R."/>
            <person name="Jiao Y."/>
            <person name="Sun X."/>
            <person name="Ling J."/>
            <person name="Xie B."/>
            <person name="Cheng X."/>
        </authorList>
    </citation>
    <scope>NUCLEOTIDE SEQUENCE</scope>
    <source>
        <strain evidence="15">HR02</strain>
    </source>
</reference>
<dbReference type="EMBL" id="JAIZPD010000001">
    <property type="protein sequence ID" value="KAH0968589.1"/>
    <property type="molecule type" value="Genomic_DNA"/>
</dbReference>
<dbReference type="PROSITE" id="PS00211">
    <property type="entry name" value="ABC_TRANSPORTER_1"/>
    <property type="match status" value="1"/>
</dbReference>
<keyword evidence="10" id="KW-0325">Glycoprotein</keyword>
<keyword evidence="9 12" id="KW-0472">Membrane</keyword>
<feature type="transmembrane region" description="Helical" evidence="12">
    <location>
        <begin position="812"/>
        <end position="832"/>
    </location>
</feature>
<dbReference type="OrthoDB" id="6500128at2759"/>
<comment type="similarity">
    <text evidence="2">Belongs to the ABC transporter superfamily. ABCC family. Conjugate transporter (TC 3.A.1.208) subfamily.</text>
</comment>
<feature type="transmembrane region" description="Helical" evidence="12">
    <location>
        <begin position="357"/>
        <end position="375"/>
    </location>
</feature>
<evidence type="ECO:0000259" key="14">
    <source>
        <dbReference type="PROSITE" id="PS50929"/>
    </source>
</evidence>
<keyword evidence="4" id="KW-1003">Cell membrane</keyword>
<evidence type="ECO:0000256" key="4">
    <source>
        <dbReference type="ARBA" id="ARBA00022475"/>
    </source>
</evidence>
<evidence type="ECO:0000259" key="13">
    <source>
        <dbReference type="PROSITE" id="PS50893"/>
    </source>
</evidence>
<keyword evidence="3" id="KW-0813">Transport</keyword>
<feature type="domain" description="ABC transporter" evidence="13">
    <location>
        <begin position="399"/>
        <end position="630"/>
    </location>
</feature>
<evidence type="ECO:0000256" key="7">
    <source>
        <dbReference type="ARBA" id="ARBA00022840"/>
    </source>
</evidence>
<feature type="transmembrane region" description="Helical" evidence="12">
    <location>
        <begin position="707"/>
        <end position="733"/>
    </location>
</feature>
<dbReference type="PROSITE" id="PS50893">
    <property type="entry name" value="ABC_TRANSPORTER_2"/>
    <property type="match status" value="2"/>
</dbReference>
<comment type="caution">
    <text evidence="15">The sequence shown here is derived from an EMBL/GenBank/DDBJ whole genome shotgun (WGS) entry which is preliminary data.</text>
</comment>